<dbReference type="EMBL" id="AWTP01000122">
    <property type="protein sequence ID" value="KGH08739.1"/>
    <property type="molecule type" value="Genomic_DNA"/>
</dbReference>
<sequence length="209" mass="23375">MTQQNIQQTIPAGYWENAKGNLVPESKVKPIDKLRDQLVKDLCGSAEVMSQAMGKFKLKTLGDVHAFIEASVEQYDVKIGGKKGNVTLMSFDGKLKVILQMQDRITFGEQLQAAKVLIDQCVTRWSAGSNDNIKVLITDAFQVDKEGLINTGRVLGLLRLDIQDDDWKKAMQAIADSRQVADTKPYIRFYKRAEVSAEWKPINMDLAAV</sequence>
<comment type="caution">
    <text evidence="1">The sequence shown here is derived from an EMBL/GenBank/DDBJ whole genome shotgun (WGS) entry which is preliminary data.</text>
</comment>
<dbReference type="AlphaFoldDB" id="A0A0E3BY52"/>
<reference evidence="1 2" key="1">
    <citation type="submission" date="2013-09" db="EMBL/GenBank/DDBJ databases">
        <title>High correlation between genotypes and phenotypes of environmental bacteria Comamonas testosteroni strains.</title>
        <authorList>
            <person name="Liu L."/>
            <person name="Zhu W."/>
            <person name="Xia X."/>
            <person name="Xu B."/>
            <person name="Luo M."/>
            <person name="Wang G."/>
        </authorList>
    </citation>
    <scope>NUCLEOTIDE SEQUENCE [LARGE SCALE GENOMIC DNA]</scope>
    <source>
        <strain evidence="1 2">DF2</strain>
    </source>
</reference>
<protein>
    <submittedName>
        <fullName evidence="1">Sulfate transporter</fullName>
    </submittedName>
</protein>
<name>A0A0E3BY52_9BURK</name>
<evidence type="ECO:0000313" key="2">
    <source>
        <dbReference type="Proteomes" id="UP000029549"/>
    </source>
</evidence>
<dbReference type="Pfam" id="PF11363">
    <property type="entry name" value="DUF3164"/>
    <property type="match status" value="1"/>
</dbReference>
<dbReference type="InterPro" id="IPR021505">
    <property type="entry name" value="Phage_B3_Orf6"/>
</dbReference>
<gene>
    <name evidence="1" type="ORF">P608_17675</name>
</gene>
<dbReference type="Proteomes" id="UP000029549">
    <property type="component" value="Unassembled WGS sequence"/>
</dbReference>
<proteinExistence type="predicted"/>
<accession>A0A0E3BY52</accession>
<dbReference type="RefSeq" id="WP_034394800.1">
    <property type="nucleotide sequence ID" value="NZ_AWTM01000098.1"/>
</dbReference>
<keyword evidence="2" id="KW-1185">Reference proteome</keyword>
<organism evidence="1 2">
    <name type="scientific">Comamonas thiooxydans</name>
    <dbReference type="NCBI Taxonomy" id="363952"/>
    <lineage>
        <taxon>Bacteria</taxon>
        <taxon>Pseudomonadati</taxon>
        <taxon>Pseudomonadota</taxon>
        <taxon>Betaproteobacteria</taxon>
        <taxon>Burkholderiales</taxon>
        <taxon>Comamonadaceae</taxon>
        <taxon>Comamonas</taxon>
    </lineage>
</organism>
<evidence type="ECO:0000313" key="1">
    <source>
        <dbReference type="EMBL" id="KGH08739.1"/>
    </source>
</evidence>